<dbReference type="InterPro" id="IPR014001">
    <property type="entry name" value="Helicase_ATP-bd"/>
</dbReference>
<dbReference type="PANTHER" id="PTHR43519:SF1">
    <property type="entry name" value="ATP-DEPENDENT RNA HELICASE HRPB"/>
    <property type="match status" value="1"/>
</dbReference>
<keyword evidence="2" id="KW-0378">Hydrolase</keyword>
<dbReference type="EMBL" id="BSNI01000001">
    <property type="protein sequence ID" value="GLQ16411.1"/>
    <property type="molecule type" value="Genomic_DNA"/>
</dbReference>
<dbReference type="PANTHER" id="PTHR43519">
    <property type="entry name" value="ATP-DEPENDENT RNA HELICASE HRPB"/>
    <property type="match status" value="1"/>
</dbReference>
<keyword evidence="1" id="KW-0547">Nucleotide-binding</keyword>
<evidence type="ECO:0000259" key="6">
    <source>
        <dbReference type="PROSITE" id="PS51192"/>
    </source>
</evidence>
<reference evidence="8" key="1">
    <citation type="journal article" date="2014" name="Int. J. Syst. Evol. Microbiol.">
        <title>Complete genome of a new Firmicutes species belonging to the dominant human colonic microbiota ('Ruminococcus bicirculans') reveals two chromosomes and a selective capacity to utilize plant glucans.</title>
        <authorList>
            <consortium name="NISC Comparative Sequencing Program"/>
            <person name="Wegmann U."/>
            <person name="Louis P."/>
            <person name="Goesmann A."/>
            <person name="Henrissat B."/>
            <person name="Duncan S.H."/>
            <person name="Flint H.J."/>
        </authorList>
    </citation>
    <scope>NUCLEOTIDE SEQUENCE</scope>
    <source>
        <strain evidence="8">NBRC 107169</strain>
    </source>
</reference>
<dbReference type="Pfam" id="PF08482">
    <property type="entry name" value="HrpB_C"/>
    <property type="match status" value="1"/>
</dbReference>
<dbReference type="PROSITE" id="PS51194">
    <property type="entry name" value="HELICASE_CTER"/>
    <property type="match status" value="1"/>
</dbReference>
<dbReference type="InterPro" id="IPR010225">
    <property type="entry name" value="HrpB"/>
</dbReference>
<dbReference type="SMART" id="SM00487">
    <property type="entry name" value="DEXDc"/>
    <property type="match status" value="1"/>
</dbReference>
<dbReference type="CDD" id="cd18791">
    <property type="entry name" value="SF2_C_RHA"/>
    <property type="match status" value="1"/>
</dbReference>
<name>A0ABQ5UMZ3_9HYPH</name>
<dbReference type="GO" id="GO:0004386">
    <property type="term" value="F:helicase activity"/>
    <property type="evidence" value="ECO:0007669"/>
    <property type="project" value="UniProtKB-KW"/>
</dbReference>
<evidence type="ECO:0000313" key="9">
    <source>
        <dbReference type="Proteomes" id="UP001161405"/>
    </source>
</evidence>
<comment type="caution">
    <text evidence="8">The sequence shown here is derived from an EMBL/GenBank/DDBJ whole genome shotgun (WGS) entry which is preliminary data.</text>
</comment>
<reference evidence="8" key="2">
    <citation type="submission" date="2023-01" db="EMBL/GenBank/DDBJ databases">
        <title>Draft genome sequence of Maritalea porphyrae strain NBRC 107169.</title>
        <authorList>
            <person name="Sun Q."/>
            <person name="Mori K."/>
        </authorList>
    </citation>
    <scope>NUCLEOTIDE SEQUENCE</scope>
    <source>
        <strain evidence="8">NBRC 107169</strain>
    </source>
</reference>
<feature type="region of interest" description="Disordered" evidence="5">
    <location>
        <begin position="804"/>
        <end position="823"/>
    </location>
</feature>
<dbReference type="SMART" id="SM00490">
    <property type="entry name" value="HELICc"/>
    <property type="match status" value="1"/>
</dbReference>
<dbReference type="InterPro" id="IPR001650">
    <property type="entry name" value="Helicase_C-like"/>
</dbReference>
<dbReference type="InterPro" id="IPR027417">
    <property type="entry name" value="P-loop_NTPase"/>
</dbReference>
<dbReference type="InterPro" id="IPR013689">
    <property type="entry name" value="RNA_helicase_ATP-dep_HrpB_C"/>
</dbReference>
<dbReference type="CDD" id="cd17990">
    <property type="entry name" value="DEXHc_HrpB"/>
    <property type="match status" value="1"/>
</dbReference>
<proteinExistence type="predicted"/>
<dbReference type="Pfam" id="PF00270">
    <property type="entry name" value="DEAD"/>
    <property type="match status" value="1"/>
</dbReference>
<evidence type="ECO:0000313" key="8">
    <source>
        <dbReference type="EMBL" id="GLQ16411.1"/>
    </source>
</evidence>
<evidence type="ECO:0000256" key="5">
    <source>
        <dbReference type="SAM" id="MobiDB-lite"/>
    </source>
</evidence>
<organism evidence="8 9">
    <name type="scientific">Maritalea porphyrae</name>
    <dbReference type="NCBI Taxonomy" id="880732"/>
    <lineage>
        <taxon>Bacteria</taxon>
        <taxon>Pseudomonadati</taxon>
        <taxon>Pseudomonadota</taxon>
        <taxon>Alphaproteobacteria</taxon>
        <taxon>Hyphomicrobiales</taxon>
        <taxon>Devosiaceae</taxon>
        <taxon>Maritalea</taxon>
    </lineage>
</organism>
<sequence>MTINFSPLPIDDVLDQLRETLNDQSFALLVAAPGAGKTTRVPLALLDAEWRKGGRIIMLEPRRIAVRAAAHRMAQSFGEKVGETVGYRVRLDARVSAKTQIEVVTEGVFTRMILDDPELEGVAAVLFDEFHERSLDGDLGLALALDAAILRPELRILIMSATLDSAQMSKQLADAPLIESEGRAFPVETIYAPSKSDVLLEDHLVRTVLDALDKERGSILVFLPGQAEIRRVAARLSAAAPDDVDVAPLYGRLTPDQQDLAIAPAKVGRRKVVLATSIAQTSLTIEGIRVVVDSGLARVPVYEPATALTRLETRTISQAAATQRQGRAGRVQAGVCYRLWAKGQNAARPAFDTPEILAADLTSLVLNLARWGVSDPKQMQFVDQPPTSAWAEAVVLLKDLDALDESGQITAHGRALVALPIHPRLAHMIQKSAAIGYGQRAADIAALVSEHGLGGEVTDLENRLQNFLSDRSGRANEAKSLARRWAKQVGGGAAAKEEVSVGRLIAYAYPDRIAQAAGKPGRFRLANGRAAALPETDRLAQEKFLVVTDITGQAANGRIRAAARIDLDEIEADFSSHIVEETRLEFDASSRSVRARRVRAFKKLILADAPTKIEDFDEAARMLCLGIQQLGVESLPWTKAQKAMRGRATYLHTTLGAPWPDLSDLALQDDVTSWLAPCLSGVISISGIEPQMLDNALMGLLPWNLRNQMDQLLPSHFEAPTGSRIAIDYGHETAPAIEVRVQELFGLTKHPAIADGKIPLLVILLSPAHRPIQMTRDLPGFWRGSWADAAKDLKGRYPRHFWPDDPVAAKPTSRAKPNNGSRR</sequence>
<dbReference type="InterPro" id="IPR049614">
    <property type="entry name" value="HrpB_DEXH"/>
</dbReference>
<keyword evidence="4" id="KW-0067">ATP-binding</keyword>
<evidence type="ECO:0000256" key="3">
    <source>
        <dbReference type="ARBA" id="ARBA00022806"/>
    </source>
</evidence>
<dbReference type="Proteomes" id="UP001161405">
    <property type="component" value="Unassembled WGS sequence"/>
</dbReference>
<dbReference type="Gene3D" id="1.20.120.1080">
    <property type="match status" value="1"/>
</dbReference>
<evidence type="ECO:0000256" key="1">
    <source>
        <dbReference type="ARBA" id="ARBA00022741"/>
    </source>
</evidence>
<dbReference type="NCBIfam" id="TIGR01970">
    <property type="entry name" value="DEAH_box_HrpB"/>
    <property type="match status" value="1"/>
</dbReference>
<protein>
    <submittedName>
        <fullName evidence="8">ATP-dependent helicase</fullName>
    </submittedName>
</protein>
<evidence type="ECO:0000256" key="2">
    <source>
        <dbReference type="ARBA" id="ARBA00022801"/>
    </source>
</evidence>
<dbReference type="Gene3D" id="3.40.50.300">
    <property type="entry name" value="P-loop containing nucleotide triphosphate hydrolases"/>
    <property type="match status" value="2"/>
</dbReference>
<dbReference type="InterPro" id="IPR011545">
    <property type="entry name" value="DEAD/DEAH_box_helicase_dom"/>
</dbReference>
<gene>
    <name evidence="8" type="ORF">GCM10007879_06600</name>
</gene>
<dbReference type="PROSITE" id="PS51192">
    <property type="entry name" value="HELICASE_ATP_BIND_1"/>
    <property type="match status" value="1"/>
</dbReference>
<dbReference type="Pfam" id="PF04408">
    <property type="entry name" value="WHD_HA2"/>
    <property type="match status" value="1"/>
</dbReference>
<dbReference type="RefSeq" id="WP_284362010.1">
    <property type="nucleotide sequence ID" value="NZ_BSNI01000001.1"/>
</dbReference>
<accession>A0ABQ5UMZ3</accession>
<evidence type="ECO:0000256" key="4">
    <source>
        <dbReference type="ARBA" id="ARBA00022840"/>
    </source>
</evidence>
<feature type="domain" description="Helicase C-terminal" evidence="7">
    <location>
        <begin position="204"/>
        <end position="372"/>
    </location>
</feature>
<dbReference type="SMART" id="SM00847">
    <property type="entry name" value="HA2"/>
    <property type="match status" value="1"/>
</dbReference>
<dbReference type="PIRSF" id="PIRSF005496">
    <property type="entry name" value="ATP_hel_hrpB"/>
    <property type="match status" value="1"/>
</dbReference>
<dbReference type="InterPro" id="IPR007502">
    <property type="entry name" value="Helicase-assoc_dom"/>
</dbReference>
<keyword evidence="3 8" id="KW-0347">Helicase</keyword>
<dbReference type="Pfam" id="PF00271">
    <property type="entry name" value="Helicase_C"/>
    <property type="match status" value="1"/>
</dbReference>
<feature type="domain" description="Helicase ATP-binding" evidence="6">
    <location>
        <begin position="18"/>
        <end position="181"/>
    </location>
</feature>
<dbReference type="InterPro" id="IPR048333">
    <property type="entry name" value="HA2_WH"/>
</dbReference>
<dbReference type="SUPFAM" id="SSF52540">
    <property type="entry name" value="P-loop containing nucleoside triphosphate hydrolases"/>
    <property type="match status" value="1"/>
</dbReference>
<keyword evidence="9" id="KW-1185">Reference proteome</keyword>
<evidence type="ECO:0000259" key="7">
    <source>
        <dbReference type="PROSITE" id="PS51194"/>
    </source>
</evidence>